<protein>
    <submittedName>
        <fullName evidence="2">Uncharacterized protein</fullName>
    </submittedName>
</protein>
<reference evidence="2" key="1">
    <citation type="journal article" date="2019" name="bioRxiv">
        <title>The Genome of the Zebra Mussel, Dreissena polymorpha: A Resource for Invasive Species Research.</title>
        <authorList>
            <person name="McCartney M.A."/>
            <person name="Auch B."/>
            <person name="Kono T."/>
            <person name="Mallez S."/>
            <person name="Zhang Y."/>
            <person name="Obille A."/>
            <person name="Becker A."/>
            <person name="Abrahante J.E."/>
            <person name="Garbe J."/>
            <person name="Badalamenti J.P."/>
            <person name="Herman A."/>
            <person name="Mangelson H."/>
            <person name="Liachko I."/>
            <person name="Sullivan S."/>
            <person name="Sone E.D."/>
            <person name="Koren S."/>
            <person name="Silverstein K.A.T."/>
            <person name="Beckman K.B."/>
            <person name="Gohl D.M."/>
        </authorList>
    </citation>
    <scope>NUCLEOTIDE SEQUENCE</scope>
    <source>
        <strain evidence="2">Duluth1</strain>
        <tissue evidence="2">Whole animal</tissue>
    </source>
</reference>
<dbReference type="Proteomes" id="UP000828390">
    <property type="component" value="Unassembled WGS sequence"/>
</dbReference>
<sequence length="580" mass="65072">MSRMIVCCCCLLLTLFLECQVTEAYAPGECNLKASDLGPDWYKVPQPVPEESEGAGYEPSYVHMPCAPTTMFEISVCGCTNLVSLIFTSMQGKPDKRNTEERRKLIEPGDFVKALDPKIEERNTAGNVVLNTRTGEMTNCPFRASSRGQDWYLAWEPGDVWRHMRCADGTLFSKIKCTCEHRSVALREPIKPEDENLVIIAEDSINTQDVNTISQSLGINLNDVDFGFNKNKDDGDIPFWRRSNPTNTQPEVIRPRNILSDVSVNIHHQNQLLGTNRRSEVNIGMDQISDAHKELLIRLRSGPRSFLPTEKTSSILILDRIEQKPNALPRNTGAVLNEAPVNVDWKVDANIPNTRKPFIYVEPKPLERTKVDHESKEMREMQTFFNEFKEVHKERNETGNSVPQPKQIVYQPIVEIVKHVSDDVNIDVLADVLGVIGNQINAIENTKVPVERIVDNVNVQPIVFDMGADSVDVVTGAECRKKPVLDLGDQYFLLPVLGVGYIPYACHGDQVYDHFICGCRKATSGEVAYNEMLFPSHECNKRAIPELGPKFFQTFSAGLGYVPIACHGDTGFDVDKCTCV</sequence>
<comment type="caution">
    <text evidence="2">The sequence shown here is derived from an EMBL/GenBank/DDBJ whole genome shotgun (WGS) entry which is preliminary data.</text>
</comment>
<proteinExistence type="predicted"/>
<evidence type="ECO:0000313" key="3">
    <source>
        <dbReference type="Proteomes" id="UP000828390"/>
    </source>
</evidence>
<organism evidence="2 3">
    <name type="scientific">Dreissena polymorpha</name>
    <name type="common">Zebra mussel</name>
    <name type="synonym">Mytilus polymorpha</name>
    <dbReference type="NCBI Taxonomy" id="45954"/>
    <lineage>
        <taxon>Eukaryota</taxon>
        <taxon>Metazoa</taxon>
        <taxon>Spiralia</taxon>
        <taxon>Lophotrochozoa</taxon>
        <taxon>Mollusca</taxon>
        <taxon>Bivalvia</taxon>
        <taxon>Autobranchia</taxon>
        <taxon>Heteroconchia</taxon>
        <taxon>Euheterodonta</taxon>
        <taxon>Imparidentia</taxon>
        <taxon>Neoheterodontei</taxon>
        <taxon>Myida</taxon>
        <taxon>Dreissenoidea</taxon>
        <taxon>Dreissenidae</taxon>
        <taxon>Dreissena</taxon>
    </lineage>
</organism>
<dbReference type="EMBL" id="JAIWYP010000004">
    <property type="protein sequence ID" value="KAH3838751.1"/>
    <property type="molecule type" value="Genomic_DNA"/>
</dbReference>
<evidence type="ECO:0000313" key="2">
    <source>
        <dbReference type="EMBL" id="KAH3838751.1"/>
    </source>
</evidence>
<keyword evidence="1" id="KW-0732">Signal</keyword>
<feature type="chain" id="PRO_5039089067" evidence="1">
    <location>
        <begin position="25"/>
        <end position="580"/>
    </location>
</feature>
<feature type="signal peptide" evidence="1">
    <location>
        <begin position="1"/>
        <end position="24"/>
    </location>
</feature>
<evidence type="ECO:0000256" key="1">
    <source>
        <dbReference type="SAM" id="SignalP"/>
    </source>
</evidence>
<name>A0A9D4KGJ3_DREPO</name>
<accession>A0A9D4KGJ3</accession>
<gene>
    <name evidence="2" type="ORF">DPMN_112166</name>
</gene>
<keyword evidence="3" id="KW-1185">Reference proteome</keyword>
<reference evidence="2" key="2">
    <citation type="submission" date="2020-11" db="EMBL/GenBank/DDBJ databases">
        <authorList>
            <person name="McCartney M.A."/>
            <person name="Auch B."/>
            <person name="Kono T."/>
            <person name="Mallez S."/>
            <person name="Becker A."/>
            <person name="Gohl D.M."/>
            <person name="Silverstein K.A.T."/>
            <person name="Koren S."/>
            <person name="Bechman K.B."/>
            <person name="Herman A."/>
            <person name="Abrahante J.E."/>
            <person name="Garbe J."/>
        </authorList>
    </citation>
    <scope>NUCLEOTIDE SEQUENCE</scope>
    <source>
        <strain evidence="2">Duluth1</strain>
        <tissue evidence="2">Whole animal</tissue>
    </source>
</reference>
<dbReference type="AlphaFoldDB" id="A0A9D4KGJ3"/>